<reference evidence="2" key="1">
    <citation type="submission" date="2023-10" db="EMBL/GenBank/DDBJ databases">
        <authorList>
            <person name="Domelevo Entfellner J.-B."/>
        </authorList>
    </citation>
    <scope>NUCLEOTIDE SEQUENCE</scope>
</reference>
<feature type="region of interest" description="Disordered" evidence="1">
    <location>
        <begin position="49"/>
        <end position="80"/>
    </location>
</feature>
<name>A0AA86SFG6_9FABA</name>
<evidence type="ECO:0000256" key="1">
    <source>
        <dbReference type="SAM" id="MobiDB-lite"/>
    </source>
</evidence>
<organism evidence="2 3">
    <name type="scientific">Sphenostylis stenocarpa</name>
    <dbReference type="NCBI Taxonomy" id="92480"/>
    <lineage>
        <taxon>Eukaryota</taxon>
        <taxon>Viridiplantae</taxon>
        <taxon>Streptophyta</taxon>
        <taxon>Embryophyta</taxon>
        <taxon>Tracheophyta</taxon>
        <taxon>Spermatophyta</taxon>
        <taxon>Magnoliopsida</taxon>
        <taxon>eudicotyledons</taxon>
        <taxon>Gunneridae</taxon>
        <taxon>Pentapetalae</taxon>
        <taxon>rosids</taxon>
        <taxon>fabids</taxon>
        <taxon>Fabales</taxon>
        <taxon>Fabaceae</taxon>
        <taxon>Papilionoideae</taxon>
        <taxon>50 kb inversion clade</taxon>
        <taxon>NPAAA clade</taxon>
        <taxon>indigoferoid/millettioid clade</taxon>
        <taxon>Phaseoleae</taxon>
        <taxon>Sphenostylis</taxon>
    </lineage>
</organism>
<sequence length="156" mass="16679">MSSHLSVRYIRLVVLPPIPRVNTPDLFQKGSSLLDSGIAPLDAIAKLRGAEGQTSKPSLRPTKKAKASSGATAMSTPNPDIPLLINVSKEFSDGQTQRQQRPTNVEVPSPLIIVTKMLQSSNTSSRITSILSSEIIGESTAAAKSTIFLISRQSQI</sequence>
<dbReference type="AlphaFoldDB" id="A0AA86SFG6"/>
<protein>
    <submittedName>
        <fullName evidence="2">Uncharacterized protein</fullName>
    </submittedName>
</protein>
<feature type="compositionally biased region" description="Low complexity" evidence="1">
    <location>
        <begin position="67"/>
        <end position="76"/>
    </location>
</feature>
<gene>
    <name evidence="2" type="ORF">AYBTSS11_LOCUS12972</name>
</gene>
<dbReference type="Proteomes" id="UP001189624">
    <property type="component" value="Chromosome 4"/>
</dbReference>
<evidence type="ECO:0000313" key="3">
    <source>
        <dbReference type="Proteomes" id="UP001189624"/>
    </source>
</evidence>
<dbReference type="Gramene" id="rna-AYBTSS11_LOCUS12972">
    <property type="protein sequence ID" value="CAJ1948035.1"/>
    <property type="gene ID" value="gene-AYBTSS11_LOCUS12972"/>
</dbReference>
<proteinExistence type="predicted"/>
<accession>A0AA86SFG6</accession>
<keyword evidence="3" id="KW-1185">Reference proteome</keyword>
<dbReference type="EMBL" id="OY731401">
    <property type="protein sequence ID" value="CAJ1948035.1"/>
    <property type="molecule type" value="Genomic_DNA"/>
</dbReference>
<evidence type="ECO:0000313" key="2">
    <source>
        <dbReference type="EMBL" id="CAJ1948035.1"/>
    </source>
</evidence>